<feature type="transmembrane region" description="Helical" evidence="1">
    <location>
        <begin position="12"/>
        <end position="31"/>
    </location>
</feature>
<name>A7WQB8_NOCSC</name>
<keyword evidence="1" id="KW-0812">Transmembrane</keyword>
<protein>
    <submittedName>
        <fullName evidence="2">Uncharacterized protein</fullName>
    </submittedName>
</protein>
<sequence length="33" mass="3660">MADFPTCSRRALRILSWSFALITGAVVADGFTW</sequence>
<evidence type="ECO:0000256" key="1">
    <source>
        <dbReference type="SAM" id="Phobius"/>
    </source>
</evidence>
<evidence type="ECO:0000313" key="2">
    <source>
        <dbReference type="EMBL" id="ABV22410.1"/>
    </source>
</evidence>
<keyword evidence="1" id="KW-0472">Membrane</keyword>
<accession>A7WQB8</accession>
<proteinExistence type="evidence at transcript level"/>
<reference evidence="2" key="1">
    <citation type="journal article" date="2007" name="Proc. Natl. Acad. Sci. U.S.A.">
        <title>Spliced leader RNA trans-splicing in dinoflagellates.</title>
        <authorList>
            <person name="Zhang H."/>
            <person name="Hou Y."/>
            <person name="Miranda L."/>
            <person name="Campbell D.A."/>
            <person name="Sturm N.R."/>
            <person name="Gaasterland T."/>
            <person name="Lin S."/>
        </authorList>
    </citation>
    <scope>NUCLEOTIDE SEQUENCE</scope>
    <source>
        <strain evidence="2">Nsc-cDNA50</strain>
    </source>
</reference>
<keyword evidence="1" id="KW-1133">Transmembrane helix</keyword>
<dbReference type="EMBL" id="EF134296">
    <property type="protein sequence ID" value="ABV22410.1"/>
    <property type="molecule type" value="mRNA"/>
</dbReference>
<dbReference type="AlphaFoldDB" id="A7WQB8"/>
<organism evidence="2">
    <name type="scientific">Noctiluca scintillans</name>
    <name type="common">Sea sparkle</name>
    <name type="synonym">Red tide dinoflagellate</name>
    <dbReference type="NCBI Taxonomy" id="2966"/>
    <lineage>
        <taxon>Eukaryota</taxon>
        <taxon>Sar</taxon>
        <taxon>Alveolata</taxon>
        <taxon>Dinophyceae</taxon>
        <taxon>Noctilucales</taxon>
        <taxon>Noctilucaceae</taxon>
        <taxon>Noctiluca</taxon>
    </lineage>
</organism>